<name>S8FX52_FOMSC</name>
<gene>
    <name evidence="1" type="ORF">FOMPIDRAFT_87150</name>
</gene>
<evidence type="ECO:0000313" key="2">
    <source>
        <dbReference type="Proteomes" id="UP000015241"/>
    </source>
</evidence>
<proteinExistence type="predicted"/>
<reference evidence="1 2" key="1">
    <citation type="journal article" date="2012" name="Science">
        <title>The Paleozoic origin of enzymatic lignin decomposition reconstructed from 31 fungal genomes.</title>
        <authorList>
            <person name="Floudas D."/>
            <person name="Binder M."/>
            <person name="Riley R."/>
            <person name="Barry K."/>
            <person name="Blanchette R.A."/>
            <person name="Henrissat B."/>
            <person name="Martinez A.T."/>
            <person name="Otillar R."/>
            <person name="Spatafora J.W."/>
            <person name="Yadav J.S."/>
            <person name="Aerts A."/>
            <person name="Benoit I."/>
            <person name="Boyd A."/>
            <person name="Carlson A."/>
            <person name="Copeland A."/>
            <person name="Coutinho P.M."/>
            <person name="de Vries R.P."/>
            <person name="Ferreira P."/>
            <person name="Findley K."/>
            <person name="Foster B."/>
            <person name="Gaskell J."/>
            <person name="Glotzer D."/>
            <person name="Gorecki P."/>
            <person name="Heitman J."/>
            <person name="Hesse C."/>
            <person name="Hori C."/>
            <person name="Igarashi K."/>
            <person name="Jurgens J.A."/>
            <person name="Kallen N."/>
            <person name="Kersten P."/>
            <person name="Kohler A."/>
            <person name="Kuees U."/>
            <person name="Kumar T.K.A."/>
            <person name="Kuo A."/>
            <person name="LaButti K."/>
            <person name="Larrondo L.F."/>
            <person name="Lindquist E."/>
            <person name="Ling A."/>
            <person name="Lombard V."/>
            <person name="Lucas S."/>
            <person name="Lundell T."/>
            <person name="Martin R."/>
            <person name="McLaughlin D.J."/>
            <person name="Morgenstern I."/>
            <person name="Morin E."/>
            <person name="Murat C."/>
            <person name="Nagy L.G."/>
            <person name="Nolan M."/>
            <person name="Ohm R.A."/>
            <person name="Patyshakuliyeva A."/>
            <person name="Rokas A."/>
            <person name="Ruiz-Duenas F.J."/>
            <person name="Sabat G."/>
            <person name="Salamov A."/>
            <person name="Samejima M."/>
            <person name="Schmutz J."/>
            <person name="Slot J.C."/>
            <person name="St John F."/>
            <person name="Stenlid J."/>
            <person name="Sun H."/>
            <person name="Sun S."/>
            <person name="Syed K."/>
            <person name="Tsang A."/>
            <person name="Wiebenga A."/>
            <person name="Young D."/>
            <person name="Pisabarro A."/>
            <person name="Eastwood D.C."/>
            <person name="Martin F."/>
            <person name="Cullen D."/>
            <person name="Grigoriev I.V."/>
            <person name="Hibbett D.S."/>
        </authorList>
    </citation>
    <scope>NUCLEOTIDE SEQUENCE</scope>
    <source>
        <strain evidence="2">FP-58527</strain>
    </source>
</reference>
<keyword evidence="2" id="KW-1185">Reference proteome</keyword>
<sequence>MEQNNLPQMIAMDPTQPTSDEVDVNISTTNAIDFHRRESGRLVTRDLDYIVLGLSMQDPLCTPDGFTDILSLPLTQDGSVLVNPIQSNIGLGNTTQYSDQHVSDAINIADYTQHYDISTMQTHTVTPIYNA</sequence>
<organism evidence="1 2">
    <name type="scientific">Fomitopsis schrenkii</name>
    <name type="common">Brown rot fungus</name>
    <dbReference type="NCBI Taxonomy" id="2126942"/>
    <lineage>
        <taxon>Eukaryota</taxon>
        <taxon>Fungi</taxon>
        <taxon>Dikarya</taxon>
        <taxon>Basidiomycota</taxon>
        <taxon>Agaricomycotina</taxon>
        <taxon>Agaricomycetes</taxon>
        <taxon>Polyporales</taxon>
        <taxon>Fomitopsis</taxon>
    </lineage>
</organism>
<dbReference type="InParanoid" id="S8FX52"/>
<accession>S8FX52</accession>
<dbReference type="Proteomes" id="UP000015241">
    <property type="component" value="Unassembled WGS sequence"/>
</dbReference>
<dbReference type="AlphaFoldDB" id="S8FX52"/>
<dbReference type="EMBL" id="KE504123">
    <property type="protein sequence ID" value="EPT05676.1"/>
    <property type="molecule type" value="Genomic_DNA"/>
</dbReference>
<evidence type="ECO:0000313" key="1">
    <source>
        <dbReference type="EMBL" id="EPT05676.1"/>
    </source>
</evidence>
<dbReference type="HOGENOM" id="CLU_1927624_0_0_1"/>
<protein>
    <submittedName>
        <fullName evidence="1">Uncharacterized protein</fullName>
    </submittedName>
</protein>